<evidence type="ECO:0008006" key="4">
    <source>
        <dbReference type="Google" id="ProtNLM"/>
    </source>
</evidence>
<dbReference type="InterPro" id="IPR011050">
    <property type="entry name" value="Pectin_lyase_fold/virulence"/>
</dbReference>
<keyword evidence="1" id="KW-0732">Signal</keyword>
<dbReference type="EMBL" id="BQKE01000001">
    <property type="protein sequence ID" value="GJM60044.1"/>
    <property type="molecule type" value="Genomic_DNA"/>
</dbReference>
<proteinExistence type="predicted"/>
<reference evidence="2 3" key="1">
    <citation type="submission" date="2021-12" db="EMBL/GenBank/DDBJ databases">
        <title>Genome sequencing of bacteria with rrn-lacking chromosome and rrn-plasmid.</title>
        <authorList>
            <person name="Anda M."/>
            <person name="Iwasaki W."/>
        </authorList>
    </citation>
    <scope>NUCLEOTIDE SEQUENCE [LARGE SCALE GENOMIC DNA]</scope>
    <source>
        <strain evidence="2 3">NBRC 15940</strain>
    </source>
</reference>
<organism evidence="2 3">
    <name type="scientific">Persicobacter diffluens</name>
    <dbReference type="NCBI Taxonomy" id="981"/>
    <lineage>
        <taxon>Bacteria</taxon>
        <taxon>Pseudomonadati</taxon>
        <taxon>Bacteroidota</taxon>
        <taxon>Cytophagia</taxon>
        <taxon>Cytophagales</taxon>
        <taxon>Persicobacteraceae</taxon>
        <taxon>Persicobacter</taxon>
    </lineage>
</organism>
<evidence type="ECO:0000313" key="2">
    <source>
        <dbReference type="EMBL" id="GJM60044.1"/>
    </source>
</evidence>
<evidence type="ECO:0000313" key="3">
    <source>
        <dbReference type="Proteomes" id="UP001310022"/>
    </source>
</evidence>
<dbReference type="Proteomes" id="UP001310022">
    <property type="component" value="Unassembled WGS sequence"/>
</dbReference>
<gene>
    <name evidence="2" type="ORF">PEDI_05960</name>
</gene>
<dbReference type="Gene3D" id="2.160.20.10">
    <property type="entry name" value="Single-stranded right-handed beta-helix, Pectin lyase-like"/>
    <property type="match status" value="1"/>
</dbReference>
<protein>
    <recommendedName>
        <fullName evidence="4">Right handed beta helix domain-containing protein</fullName>
    </recommendedName>
</protein>
<accession>A0AAN4VTZ1</accession>
<dbReference type="AlphaFoldDB" id="A0AAN4VTZ1"/>
<name>A0AAN4VTZ1_9BACT</name>
<keyword evidence="3" id="KW-1185">Reference proteome</keyword>
<feature type="chain" id="PRO_5043051761" description="Right handed beta helix domain-containing protein" evidence="1">
    <location>
        <begin position="19"/>
        <end position="502"/>
    </location>
</feature>
<evidence type="ECO:0000256" key="1">
    <source>
        <dbReference type="SAM" id="SignalP"/>
    </source>
</evidence>
<sequence>MQLISVLTLCFLPLLSIAQIKVAAKDATAAEINAANFKCNGNADQKEINDALRQGKIVELSSGTFNCNGEIKGGNNILRGKGKNATKIITTAKNGIHFEGRLLARFNATGELNAGSNAINVRGNPNIGSGDIILIASDDLYCGLRGYYMNGEGAVVKSAIGGTINLQQPLKLDYKKNARIVTYQFHDNVGMENFTLETRNGEVALMIKYATNAFYKNIDLIDPTEKCWQGFSVNNVYGFEYSNLYASGILHGRSTTTPHGYGFYISGAEDGIIKNCKGYNNKHSFEISGYLEVPVSRNIRLENCETDNDWRAGFSTHGAASDIDWINCTAKNANGGFLIRSDNNRIINPVVECRDYNSAFFIGEYTQQNGTWDKFDGIGGDNLYIENPTVDGAGVTNCYFEFRDPIRNMEVVGGSFTGARNGLLIFYGMECSNFTLKNCYFNIKGLKHLFEMQPGKGETTYNTTLQVSFENVQLCGGGAPQDLLTSPVATDLQFSGVDWNCD</sequence>
<dbReference type="RefSeq" id="WP_338235923.1">
    <property type="nucleotide sequence ID" value="NZ_BQKE01000001.1"/>
</dbReference>
<dbReference type="SUPFAM" id="SSF51126">
    <property type="entry name" value="Pectin lyase-like"/>
    <property type="match status" value="1"/>
</dbReference>
<comment type="caution">
    <text evidence="2">The sequence shown here is derived from an EMBL/GenBank/DDBJ whole genome shotgun (WGS) entry which is preliminary data.</text>
</comment>
<dbReference type="InterPro" id="IPR012334">
    <property type="entry name" value="Pectin_lyas_fold"/>
</dbReference>
<feature type="signal peptide" evidence="1">
    <location>
        <begin position="1"/>
        <end position="18"/>
    </location>
</feature>